<reference evidence="3 4" key="1">
    <citation type="submission" date="2019-06" db="EMBL/GenBank/DDBJ databases">
        <authorList>
            <person name="Li F."/>
        </authorList>
    </citation>
    <scope>NUCLEOTIDE SEQUENCE [LARGE SCALE GENOMIC DNA]</scope>
    <source>
        <strain evidence="3 4">10F1D-1</strain>
    </source>
</reference>
<dbReference type="RefSeq" id="WP_141162039.1">
    <property type="nucleotide sequence ID" value="NZ_VHQG01000001.1"/>
</dbReference>
<dbReference type="OrthoDB" id="3695445at2"/>
<protein>
    <submittedName>
        <fullName evidence="3">Uncharacterized protein</fullName>
    </submittedName>
</protein>
<evidence type="ECO:0000256" key="1">
    <source>
        <dbReference type="SAM" id="MobiDB-lite"/>
    </source>
</evidence>
<comment type="caution">
    <text evidence="3">The sequence shown here is derived from an EMBL/GenBank/DDBJ whole genome shotgun (WGS) entry which is preliminary data.</text>
</comment>
<evidence type="ECO:0000313" key="3">
    <source>
        <dbReference type="EMBL" id="TPW77511.1"/>
    </source>
</evidence>
<organism evidence="3 4">
    <name type="scientific">Schumannella soli</name>
    <dbReference type="NCBI Taxonomy" id="2590779"/>
    <lineage>
        <taxon>Bacteria</taxon>
        <taxon>Bacillati</taxon>
        <taxon>Actinomycetota</taxon>
        <taxon>Actinomycetes</taxon>
        <taxon>Micrococcales</taxon>
        <taxon>Microbacteriaceae</taxon>
        <taxon>Schumannella</taxon>
    </lineage>
</organism>
<accession>A0A506XXL9</accession>
<dbReference type="AlphaFoldDB" id="A0A506XXL9"/>
<evidence type="ECO:0000256" key="2">
    <source>
        <dbReference type="SAM" id="SignalP"/>
    </source>
</evidence>
<keyword evidence="2" id="KW-0732">Signal</keyword>
<dbReference type="Proteomes" id="UP000316252">
    <property type="component" value="Unassembled WGS sequence"/>
</dbReference>
<gene>
    <name evidence="3" type="ORF">FJ657_02180</name>
</gene>
<feature type="region of interest" description="Disordered" evidence="1">
    <location>
        <begin position="84"/>
        <end position="109"/>
    </location>
</feature>
<proteinExistence type="predicted"/>
<feature type="compositionally biased region" description="Basic and acidic residues" evidence="1">
    <location>
        <begin position="122"/>
        <end position="136"/>
    </location>
</feature>
<name>A0A506XXL9_9MICO</name>
<feature type="compositionally biased region" description="Basic and acidic residues" evidence="1">
    <location>
        <begin position="96"/>
        <end position="109"/>
    </location>
</feature>
<sequence>MGRAGRAALAVAVIGAAGAATASLVVRRAGGDDRDDDGRTRWNRVTILGAEGLFEATQPPSPLDELGDAIEWRVDVAPGDRGVELAARPSAATATGDDRRQSGPSRDDVHRALREAKQLIEIGEVTRRDPAPEGHRRATPAGAVVDELSRRSGGKGVL</sequence>
<feature type="region of interest" description="Disordered" evidence="1">
    <location>
        <begin position="122"/>
        <end position="158"/>
    </location>
</feature>
<evidence type="ECO:0000313" key="4">
    <source>
        <dbReference type="Proteomes" id="UP000316252"/>
    </source>
</evidence>
<feature type="signal peptide" evidence="2">
    <location>
        <begin position="1"/>
        <end position="22"/>
    </location>
</feature>
<feature type="chain" id="PRO_5039278393" evidence="2">
    <location>
        <begin position="23"/>
        <end position="158"/>
    </location>
</feature>
<dbReference type="EMBL" id="VHQG01000001">
    <property type="protein sequence ID" value="TPW77511.1"/>
    <property type="molecule type" value="Genomic_DNA"/>
</dbReference>
<keyword evidence="4" id="KW-1185">Reference proteome</keyword>